<dbReference type="Gene3D" id="3.90.226.10">
    <property type="entry name" value="2-enoyl-CoA Hydratase, Chain A, domain 1"/>
    <property type="match status" value="1"/>
</dbReference>
<gene>
    <name evidence="3" type="ORF">DY367_20290</name>
</gene>
<keyword evidence="3" id="KW-0413">Isomerase</keyword>
<evidence type="ECO:0000256" key="1">
    <source>
        <dbReference type="ARBA" id="ARBA00005254"/>
    </source>
</evidence>
<dbReference type="InterPro" id="IPR001753">
    <property type="entry name" value="Enoyl-CoA_hydra/iso"/>
</dbReference>
<dbReference type="GO" id="GO:0016853">
    <property type="term" value="F:isomerase activity"/>
    <property type="evidence" value="ECO:0007669"/>
    <property type="project" value="UniProtKB-KW"/>
</dbReference>
<proteinExistence type="inferred from homology"/>
<evidence type="ECO:0000256" key="2">
    <source>
        <dbReference type="RuleBase" id="RU003707"/>
    </source>
</evidence>
<dbReference type="RefSeq" id="WP_118933422.1">
    <property type="nucleotide sequence ID" value="NZ_CP061008.1"/>
</dbReference>
<sequence>METNPMQVISSEFKTLLYAVEGGVATITLNRPAQRNALDMVMREELAHLVGEIRRDRGVRVVILAGAGGAFCSGGDISTMGSGGSAEEARERMASLLLTIEGLITLDRPVIAAVDGPAYGAGLGLALTADLILASPRARFCLSFLRLGAIPDCATMYTLPRMVGLQRAKELAFSTREFGAQEARDMGIVFEIQPQEAIHERARQIALSMAELPLAALAITKRGFNASLNSDLNAMLDLEAAGQGVARSTDYHREAAGRFLDKVAQRFQWPAADAR</sequence>
<protein>
    <submittedName>
        <fullName evidence="3">Enoyl-CoA hydratase/isomerase family protein</fullName>
    </submittedName>
</protein>
<comment type="caution">
    <text evidence="3">The sequence shown here is derived from an EMBL/GenBank/DDBJ whole genome shotgun (WGS) entry which is preliminary data.</text>
</comment>
<name>A0A424W9J2_ALCXX</name>
<dbReference type="EMBL" id="QVXO01000033">
    <property type="protein sequence ID" value="RPJ89963.1"/>
    <property type="molecule type" value="Genomic_DNA"/>
</dbReference>
<comment type="similarity">
    <text evidence="1 2">Belongs to the enoyl-CoA hydratase/isomerase family.</text>
</comment>
<dbReference type="Gene3D" id="1.10.12.10">
    <property type="entry name" value="Lyase 2-enoyl-coa Hydratase, Chain A, domain 2"/>
    <property type="match status" value="1"/>
</dbReference>
<dbReference type="SUPFAM" id="SSF52096">
    <property type="entry name" value="ClpP/crotonase"/>
    <property type="match status" value="1"/>
</dbReference>
<dbReference type="CDD" id="cd06558">
    <property type="entry name" value="crotonase-like"/>
    <property type="match status" value="1"/>
</dbReference>
<accession>A0A424W9J2</accession>
<evidence type="ECO:0000313" key="3">
    <source>
        <dbReference type="EMBL" id="RPJ89963.1"/>
    </source>
</evidence>
<evidence type="ECO:0000313" key="4">
    <source>
        <dbReference type="Proteomes" id="UP000285324"/>
    </source>
</evidence>
<dbReference type="Pfam" id="PF00378">
    <property type="entry name" value="ECH_1"/>
    <property type="match status" value="1"/>
</dbReference>
<dbReference type="Proteomes" id="UP000285324">
    <property type="component" value="Unassembled WGS sequence"/>
</dbReference>
<reference evidence="3 4" key="1">
    <citation type="submission" date="2018-08" db="EMBL/GenBank/DDBJ databases">
        <title>Achromobacter xylosoxidans Genome sequencing and assembly.</title>
        <authorList>
            <person name="Wang R."/>
            <person name="Rensing C."/>
            <person name="Li Y."/>
        </authorList>
    </citation>
    <scope>NUCLEOTIDE SEQUENCE [LARGE SCALE GENOMIC DNA]</scope>
    <source>
        <strain evidence="3 4">GD003A</strain>
    </source>
</reference>
<organism evidence="3 4">
    <name type="scientific">Alcaligenes xylosoxydans xylosoxydans</name>
    <name type="common">Achromobacter xylosoxidans</name>
    <dbReference type="NCBI Taxonomy" id="85698"/>
    <lineage>
        <taxon>Bacteria</taxon>
        <taxon>Pseudomonadati</taxon>
        <taxon>Pseudomonadota</taxon>
        <taxon>Betaproteobacteria</taxon>
        <taxon>Burkholderiales</taxon>
        <taxon>Alcaligenaceae</taxon>
        <taxon>Achromobacter</taxon>
    </lineage>
</organism>
<dbReference type="AlphaFoldDB" id="A0A424W9J2"/>
<dbReference type="PANTHER" id="PTHR43802">
    <property type="entry name" value="ENOYL-COA HYDRATASE"/>
    <property type="match status" value="1"/>
</dbReference>
<dbReference type="InterPro" id="IPR014748">
    <property type="entry name" value="Enoyl-CoA_hydra_C"/>
</dbReference>
<dbReference type="PANTHER" id="PTHR43802:SF1">
    <property type="entry name" value="IP11341P-RELATED"/>
    <property type="match status" value="1"/>
</dbReference>
<dbReference type="InterPro" id="IPR029045">
    <property type="entry name" value="ClpP/crotonase-like_dom_sf"/>
</dbReference>
<dbReference type="PROSITE" id="PS00166">
    <property type="entry name" value="ENOYL_COA_HYDRATASE"/>
    <property type="match status" value="1"/>
</dbReference>
<dbReference type="OrthoDB" id="5291143at2"/>
<dbReference type="InterPro" id="IPR018376">
    <property type="entry name" value="Enoyl-CoA_hyd/isom_CS"/>
</dbReference>